<dbReference type="InterPro" id="IPR023780">
    <property type="entry name" value="Chromo_domain"/>
</dbReference>
<dbReference type="InterPro" id="IPR016197">
    <property type="entry name" value="Chromo-like_dom_sf"/>
</dbReference>
<feature type="domain" description="Integrase catalytic" evidence="2">
    <location>
        <begin position="32"/>
        <end position="197"/>
    </location>
</feature>
<dbReference type="SUPFAM" id="SSF54160">
    <property type="entry name" value="Chromo domain-like"/>
    <property type="match status" value="1"/>
</dbReference>
<sequence>MTFQHPFTMMISGPTACGKTTFVTNLLQHHNTRIQPSVHRIVWLFKRWQPLYSIIKNTVLPKVEFVQVGEDKRITDLFTEDSHNRSLSVVSINQNIFANKRSYTETQLSLSGQEFKAKRVQDLMRKFNVHYFPTQNETKASTSERAILTIKQKLYRYFNHKDSYNYISVLQNIADSYNHTYHRTIDMRPADVKENNQEEVRLTTYFAQNPKRKKLLPKLKPFKFRVGAYVRISHLKTVFTRAYDQTYSGEIFRVYTRYHRGILPIYRLQDLQGDEIKGTFYESELQNVHVDADQTWKVEKVLKRRGKGRNKQYFVKWKYYLKKFNSWINASDIE</sequence>
<dbReference type="InterPro" id="IPR000953">
    <property type="entry name" value="Chromo/chromo_shadow_dom"/>
</dbReference>
<organism evidence="3 4">
    <name type="scientific">Mya arenaria</name>
    <name type="common">Soft-shell clam</name>
    <dbReference type="NCBI Taxonomy" id="6604"/>
    <lineage>
        <taxon>Eukaryota</taxon>
        <taxon>Metazoa</taxon>
        <taxon>Spiralia</taxon>
        <taxon>Lophotrochozoa</taxon>
        <taxon>Mollusca</taxon>
        <taxon>Bivalvia</taxon>
        <taxon>Autobranchia</taxon>
        <taxon>Heteroconchia</taxon>
        <taxon>Euheterodonta</taxon>
        <taxon>Imparidentia</taxon>
        <taxon>Neoheterodontei</taxon>
        <taxon>Myida</taxon>
        <taxon>Myoidea</taxon>
        <taxon>Myidae</taxon>
        <taxon>Mya</taxon>
    </lineage>
</organism>
<dbReference type="PANTHER" id="PTHR46585">
    <property type="entry name" value="INTEGRASE CORE DOMAIN CONTAINING PROTEIN"/>
    <property type="match status" value="1"/>
</dbReference>
<dbReference type="InterPro" id="IPR036397">
    <property type="entry name" value="RNaseH_sf"/>
</dbReference>
<evidence type="ECO:0000259" key="2">
    <source>
        <dbReference type="PROSITE" id="PS50994"/>
    </source>
</evidence>
<dbReference type="PROSITE" id="PS50013">
    <property type="entry name" value="CHROMO_2"/>
    <property type="match status" value="1"/>
</dbReference>
<reference evidence="3" key="1">
    <citation type="submission" date="2022-11" db="EMBL/GenBank/DDBJ databases">
        <title>Centuries of genome instability and evolution in soft-shell clam transmissible cancer (bioRxiv).</title>
        <authorList>
            <person name="Hart S.F.M."/>
            <person name="Yonemitsu M.A."/>
            <person name="Giersch R.M."/>
            <person name="Beal B.F."/>
            <person name="Arriagada G."/>
            <person name="Davis B.W."/>
            <person name="Ostrander E.A."/>
            <person name="Goff S.P."/>
            <person name="Metzger M.J."/>
        </authorList>
    </citation>
    <scope>NUCLEOTIDE SEQUENCE</scope>
    <source>
        <strain evidence="3">MELC-2E11</strain>
        <tissue evidence="3">Siphon/mantle</tissue>
    </source>
</reference>
<dbReference type="Gene3D" id="3.30.420.10">
    <property type="entry name" value="Ribonuclease H-like superfamily/Ribonuclease H"/>
    <property type="match status" value="1"/>
</dbReference>
<protein>
    <submittedName>
        <fullName evidence="3">YMD3-like protein</fullName>
    </submittedName>
</protein>
<evidence type="ECO:0000313" key="4">
    <source>
        <dbReference type="Proteomes" id="UP001164746"/>
    </source>
</evidence>
<feature type="domain" description="Chromo" evidence="1">
    <location>
        <begin position="296"/>
        <end position="334"/>
    </location>
</feature>
<accession>A0ABY7FBC6</accession>
<dbReference type="PROSITE" id="PS50994">
    <property type="entry name" value="INTEGRASE"/>
    <property type="match status" value="1"/>
</dbReference>
<dbReference type="InterPro" id="IPR001584">
    <property type="entry name" value="Integrase_cat-core"/>
</dbReference>
<dbReference type="Proteomes" id="UP001164746">
    <property type="component" value="Chromosome 11"/>
</dbReference>
<keyword evidence="4" id="KW-1185">Reference proteome</keyword>
<name>A0ABY7FBC6_MYAAR</name>
<evidence type="ECO:0000259" key="1">
    <source>
        <dbReference type="PROSITE" id="PS50013"/>
    </source>
</evidence>
<dbReference type="EMBL" id="CP111022">
    <property type="protein sequence ID" value="WAR19477.1"/>
    <property type="molecule type" value="Genomic_DNA"/>
</dbReference>
<dbReference type="SMART" id="SM00298">
    <property type="entry name" value="CHROMO"/>
    <property type="match status" value="1"/>
</dbReference>
<gene>
    <name evidence="3" type="ORF">MAR_001315</name>
</gene>
<proteinExistence type="predicted"/>
<dbReference type="PANTHER" id="PTHR46585:SF1">
    <property type="entry name" value="CHROMO DOMAIN-CONTAINING PROTEIN"/>
    <property type="match status" value="1"/>
</dbReference>
<dbReference type="CDD" id="cd00024">
    <property type="entry name" value="CD_CSD"/>
    <property type="match status" value="1"/>
</dbReference>
<evidence type="ECO:0000313" key="3">
    <source>
        <dbReference type="EMBL" id="WAR19477.1"/>
    </source>
</evidence>
<dbReference type="Gene3D" id="2.40.50.40">
    <property type="match status" value="1"/>
</dbReference>
<dbReference type="Pfam" id="PF00385">
    <property type="entry name" value="Chromo"/>
    <property type="match status" value="1"/>
</dbReference>